<comment type="caution">
    <text evidence="1">The sequence shown here is derived from an EMBL/GenBank/DDBJ whole genome shotgun (WGS) entry which is preliminary data.</text>
</comment>
<accession>A0A9N9HD10</accession>
<evidence type="ECO:0000313" key="1">
    <source>
        <dbReference type="EMBL" id="CAG8670968.1"/>
    </source>
</evidence>
<gene>
    <name evidence="1" type="ORF">POCULU_LOCUS10967</name>
</gene>
<name>A0A9N9HD10_9GLOM</name>
<protein>
    <submittedName>
        <fullName evidence="1">11097_t:CDS:1</fullName>
    </submittedName>
</protein>
<dbReference type="AlphaFoldDB" id="A0A9N9HD10"/>
<reference evidence="1" key="1">
    <citation type="submission" date="2021-06" db="EMBL/GenBank/DDBJ databases">
        <authorList>
            <person name="Kallberg Y."/>
            <person name="Tangrot J."/>
            <person name="Rosling A."/>
        </authorList>
    </citation>
    <scope>NUCLEOTIDE SEQUENCE</scope>
    <source>
        <strain evidence="1">IA702</strain>
    </source>
</reference>
<sequence length="82" mass="8818">QANILSKQGNADIVLASNSDSQNYLTVGADDNNPISNRGTTLYDLLASDTRFSILVGLIDDDDELKETLADKNAAVGLHLKR</sequence>
<feature type="non-terminal residue" evidence="1">
    <location>
        <position position="82"/>
    </location>
</feature>
<feature type="non-terminal residue" evidence="1">
    <location>
        <position position="1"/>
    </location>
</feature>
<proteinExistence type="predicted"/>
<keyword evidence="2" id="KW-1185">Reference proteome</keyword>
<evidence type="ECO:0000313" key="2">
    <source>
        <dbReference type="Proteomes" id="UP000789572"/>
    </source>
</evidence>
<organism evidence="1 2">
    <name type="scientific">Paraglomus occultum</name>
    <dbReference type="NCBI Taxonomy" id="144539"/>
    <lineage>
        <taxon>Eukaryota</taxon>
        <taxon>Fungi</taxon>
        <taxon>Fungi incertae sedis</taxon>
        <taxon>Mucoromycota</taxon>
        <taxon>Glomeromycotina</taxon>
        <taxon>Glomeromycetes</taxon>
        <taxon>Paraglomerales</taxon>
        <taxon>Paraglomeraceae</taxon>
        <taxon>Paraglomus</taxon>
    </lineage>
</organism>
<dbReference type="EMBL" id="CAJVPJ010006760">
    <property type="protein sequence ID" value="CAG8670968.1"/>
    <property type="molecule type" value="Genomic_DNA"/>
</dbReference>
<dbReference type="Proteomes" id="UP000789572">
    <property type="component" value="Unassembled WGS sequence"/>
</dbReference>